<sequence length="149" mass="17308">MRFRGSALVRPHVLDFLVHVFLPAMVSPYVPHAIYGMAILSISIHLVNAKKTAEEDRTRLQSRESILGQIRDQLKVEGKGVNWEEVDRLKRLARPVENDGDRLLPEVKLSWTDVFYGRKLPKEGDELSEWERKDLEKLRNAFNEEKDKS</sequence>
<keyword evidence="2" id="KW-1185">Reference proteome</keyword>
<dbReference type="AlphaFoldDB" id="A0A4Y7TV63"/>
<evidence type="ECO:0000313" key="2">
    <source>
        <dbReference type="Proteomes" id="UP000298030"/>
    </source>
</evidence>
<evidence type="ECO:0000313" key="1">
    <source>
        <dbReference type="EMBL" id="TEB38053.1"/>
    </source>
</evidence>
<dbReference type="OrthoDB" id="2596179at2759"/>
<reference evidence="1 2" key="1">
    <citation type="journal article" date="2019" name="Nat. Ecol. Evol.">
        <title>Megaphylogeny resolves global patterns of mushroom evolution.</title>
        <authorList>
            <person name="Varga T."/>
            <person name="Krizsan K."/>
            <person name="Foldi C."/>
            <person name="Dima B."/>
            <person name="Sanchez-Garcia M."/>
            <person name="Sanchez-Ramirez S."/>
            <person name="Szollosi G.J."/>
            <person name="Szarkandi J.G."/>
            <person name="Papp V."/>
            <person name="Albert L."/>
            <person name="Andreopoulos W."/>
            <person name="Angelini C."/>
            <person name="Antonin V."/>
            <person name="Barry K.W."/>
            <person name="Bougher N.L."/>
            <person name="Buchanan P."/>
            <person name="Buyck B."/>
            <person name="Bense V."/>
            <person name="Catcheside P."/>
            <person name="Chovatia M."/>
            <person name="Cooper J."/>
            <person name="Damon W."/>
            <person name="Desjardin D."/>
            <person name="Finy P."/>
            <person name="Geml J."/>
            <person name="Haridas S."/>
            <person name="Hughes K."/>
            <person name="Justo A."/>
            <person name="Karasinski D."/>
            <person name="Kautmanova I."/>
            <person name="Kiss B."/>
            <person name="Kocsube S."/>
            <person name="Kotiranta H."/>
            <person name="LaButti K.M."/>
            <person name="Lechner B.E."/>
            <person name="Liimatainen K."/>
            <person name="Lipzen A."/>
            <person name="Lukacs Z."/>
            <person name="Mihaltcheva S."/>
            <person name="Morgado L.N."/>
            <person name="Niskanen T."/>
            <person name="Noordeloos M.E."/>
            <person name="Ohm R.A."/>
            <person name="Ortiz-Santana B."/>
            <person name="Ovrebo C."/>
            <person name="Racz N."/>
            <person name="Riley R."/>
            <person name="Savchenko A."/>
            <person name="Shiryaev A."/>
            <person name="Soop K."/>
            <person name="Spirin V."/>
            <person name="Szebenyi C."/>
            <person name="Tomsovsky M."/>
            <person name="Tulloss R.E."/>
            <person name="Uehling J."/>
            <person name="Grigoriev I.V."/>
            <person name="Vagvolgyi C."/>
            <person name="Papp T."/>
            <person name="Martin F.M."/>
            <person name="Miettinen O."/>
            <person name="Hibbett D.S."/>
            <person name="Nagy L.G."/>
        </authorList>
    </citation>
    <scope>NUCLEOTIDE SEQUENCE [LARGE SCALE GENOMIC DNA]</scope>
    <source>
        <strain evidence="1 2">FP101781</strain>
    </source>
</reference>
<comment type="caution">
    <text evidence="1">The sequence shown here is derived from an EMBL/GenBank/DDBJ whole genome shotgun (WGS) entry which is preliminary data.</text>
</comment>
<organism evidence="1 2">
    <name type="scientific">Coprinellus micaceus</name>
    <name type="common">Glistening ink-cap mushroom</name>
    <name type="synonym">Coprinus micaceus</name>
    <dbReference type="NCBI Taxonomy" id="71717"/>
    <lineage>
        <taxon>Eukaryota</taxon>
        <taxon>Fungi</taxon>
        <taxon>Dikarya</taxon>
        <taxon>Basidiomycota</taxon>
        <taxon>Agaricomycotina</taxon>
        <taxon>Agaricomycetes</taxon>
        <taxon>Agaricomycetidae</taxon>
        <taxon>Agaricales</taxon>
        <taxon>Agaricineae</taxon>
        <taxon>Psathyrellaceae</taxon>
        <taxon>Coprinellus</taxon>
    </lineage>
</organism>
<dbReference type="Proteomes" id="UP000298030">
    <property type="component" value="Unassembled WGS sequence"/>
</dbReference>
<dbReference type="EMBL" id="QPFP01000003">
    <property type="protein sequence ID" value="TEB38053.1"/>
    <property type="molecule type" value="Genomic_DNA"/>
</dbReference>
<accession>A0A4Y7TV63</accession>
<protein>
    <submittedName>
        <fullName evidence="1">Uncharacterized protein</fullName>
    </submittedName>
</protein>
<proteinExistence type="predicted"/>
<name>A0A4Y7TV63_COPMI</name>
<gene>
    <name evidence="1" type="ORF">FA13DRAFT_720295</name>
</gene>